<proteinExistence type="predicted"/>
<reference evidence="1 2" key="1">
    <citation type="submission" date="2022-09" db="EMBL/GenBank/DDBJ databases">
        <title>complete genome sequences of Clostridium tetani str. KHSU-234311-028 isolated from soil.</title>
        <authorList>
            <person name="Sekizuka T."/>
            <person name="Shitada C."/>
            <person name="Takahashi M."/>
            <person name="Kuroda M."/>
        </authorList>
    </citation>
    <scope>NUCLEOTIDE SEQUENCE [LARGE SCALE GENOMIC DNA]</scope>
    <source>
        <strain evidence="1 2">KHSU-234311-028</strain>
    </source>
</reference>
<evidence type="ECO:0000313" key="1">
    <source>
        <dbReference type="EMBL" id="BDR81006.1"/>
    </source>
</evidence>
<sequence>MDELMENFIKSCLELGKELLDKEELTKEGEAFLQNLDLITEKYF</sequence>
<dbReference type="EMBL" id="AP026818">
    <property type="protein sequence ID" value="BDR81006.1"/>
    <property type="molecule type" value="Genomic_DNA"/>
</dbReference>
<evidence type="ECO:0000313" key="2">
    <source>
        <dbReference type="Proteomes" id="UP001321763"/>
    </source>
</evidence>
<dbReference type="RefSeq" id="WP_317724962.1">
    <property type="nucleotide sequence ID" value="NZ_AP026818.1"/>
</dbReference>
<accession>A0ABC8EDH5</accession>
<dbReference type="Proteomes" id="UP001321763">
    <property type="component" value="Chromosome"/>
</dbReference>
<protein>
    <submittedName>
        <fullName evidence="1">Uncharacterized protein</fullName>
    </submittedName>
</protein>
<gene>
    <name evidence="1" type="ORF">K234311028_12520</name>
</gene>
<organism evidence="1 2">
    <name type="scientific">Clostridium tetani</name>
    <dbReference type="NCBI Taxonomy" id="1513"/>
    <lineage>
        <taxon>Bacteria</taxon>
        <taxon>Bacillati</taxon>
        <taxon>Bacillota</taxon>
        <taxon>Clostridia</taxon>
        <taxon>Eubacteriales</taxon>
        <taxon>Clostridiaceae</taxon>
        <taxon>Clostridium</taxon>
    </lineage>
</organism>
<dbReference type="AlphaFoldDB" id="A0ABC8EDH5"/>
<name>A0ABC8EDH5_CLOTA</name>